<dbReference type="AlphaFoldDB" id="A0A1H2PQZ9"/>
<sequence>MSVFTDRIRLLLGRRKAYAGCFLDERGGLTESGRAVMADLRRFCRVETSSVTVSPVSRTVDTHATMVAEGRREVYNRLLNVLHLTEYDIHNLVDRPADGNDTENDDE</sequence>
<feature type="domain" description="Bbp19-like phage" evidence="1">
    <location>
        <begin position="18"/>
        <end position="92"/>
    </location>
</feature>
<protein>
    <recommendedName>
        <fullName evidence="1">Bbp19-like phage domain-containing protein</fullName>
    </recommendedName>
</protein>
<evidence type="ECO:0000313" key="2">
    <source>
        <dbReference type="EMBL" id="SDV49198.1"/>
    </source>
</evidence>
<reference evidence="3" key="1">
    <citation type="submission" date="2016-09" db="EMBL/GenBank/DDBJ databases">
        <authorList>
            <person name="Varghese N."/>
            <person name="Submissions S."/>
        </authorList>
    </citation>
    <scope>NUCLEOTIDE SEQUENCE [LARGE SCALE GENOMIC DNA]</scope>
    <source>
        <strain evidence="3">JS23</strain>
    </source>
</reference>
<evidence type="ECO:0000259" key="1">
    <source>
        <dbReference type="Pfam" id="PF25181"/>
    </source>
</evidence>
<dbReference type="STRING" id="1770053.SAMN05216551_107146"/>
<dbReference type="OrthoDB" id="9021673at2"/>
<accession>A0A1H2PQZ9</accession>
<organism evidence="2 3">
    <name type="scientific">Chitinasiproducens palmae</name>
    <dbReference type="NCBI Taxonomy" id="1770053"/>
    <lineage>
        <taxon>Bacteria</taxon>
        <taxon>Pseudomonadati</taxon>
        <taxon>Pseudomonadota</taxon>
        <taxon>Betaproteobacteria</taxon>
        <taxon>Burkholderiales</taxon>
        <taxon>Burkholderiaceae</taxon>
        <taxon>Chitinasiproducens</taxon>
    </lineage>
</organism>
<keyword evidence="3" id="KW-1185">Reference proteome</keyword>
<dbReference type="RefSeq" id="WP_091908960.1">
    <property type="nucleotide sequence ID" value="NZ_FNLO01000007.1"/>
</dbReference>
<dbReference type="Pfam" id="PF25181">
    <property type="entry name" value="Phage_Bbp19"/>
    <property type="match status" value="1"/>
</dbReference>
<evidence type="ECO:0000313" key="3">
    <source>
        <dbReference type="Proteomes" id="UP000243719"/>
    </source>
</evidence>
<dbReference type="EMBL" id="FNLO01000007">
    <property type="protein sequence ID" value="SDV49198.1"/>
    <property type="molecule type" value="Genomic_DNA"/>
</dbReference>
<name>A0A1H2PQZ9_9BURK</name>
<dbReference type="Proteomes" id="UP000243719">
    <property type="component" value="Unassembled WGS sequence"/>
</dbReference>
<proteinExistence type="predicted"/>
<gene>
    <name evidence="2" type="ORF">SAMN05216551_107146</name>
</gene>
<dbReference type="InterPro" id="IPR057447">
    <property type="entry name" value="Bbp19-like_phage"/>
</dbReference>